<keyword evidence="2" id="KW-0378">Hydrolase</keyword>
<dbReference type="EMBL" id="CP022433">
    <property type="protein sequence ID" value="ASN26275.1"/>
    <property type="molecule type" value="Genomic_DNA"/>
</dbReference>
<dbReference type="KEGG" id="splu:LK06_021060"/>
<accession>A0A221P3B7</accession>
<evidence type="ECO:0000256" key="1">
    <source>
        <dbReference type="ARBA" id="ARBA00007169"/>
    </source>
</evidence>
<evidence type="ECO:0000259" key="4">
    <source>
        <dbReference type="SMART" id="SM00824"/>
    </source>
</evidence>
<evidence type="ECO:0000256" key="2">
    <source>
        <dbReference type="ARBA" id="ARBA00022801"/>
    </source>
</evidence>
<dbReference type="PANTHER" id="PTHR11487:SF0">
    <property type="entry name" value="S-ACYL FATTY ACID SYNTHASE THIOESTERASE, MEDIUM CHAIN"/>
    <property type="match status" value="1"/>
</dbReference>
<evidence type="ECO:0000256" key="3">
    <source>
        <dbReference type="SAM" id="MobiDB-lite"/>
    </source>
</evidence>
<dbReference type="InterPro" id="IPR012223">
    <property type="entry name" value="TEII"/>
</dbReference>
<gene>
    <name evidence="5" type="ORF">LK07_22220</name>
</gene>
<dbReference type="AlphaFoldDB" id="A0A221P3B7"/>
<dbReference type="InterPro" id="IPR020802">
    <property type="entry name" value="TesA-like"/>
</dbReference>
<name>A0A221P3B7_9ACTN</name>
<dbReference type="GO" id="GO:0016787">
    <property type="term" value="F:hydrolase activity"/>
    <property type="evidence" value="ECO:0007669"/>
    <property type="project" value="UniProtKB-KW"/>
</dbReference>
<feature type="region of interest" description="Disordered" evidence="3">
    <location>
        <begin position="119"/>
        <end position="141"/>
    </location>
</feature>
<dbReference type="Gene3D" id="3.40.50.1820">
    <property type="entry name" value="alpha/beta hydrolase"/>
    <property type="match status" value="1"/>
</dbReference>
<evidence type="ECO:0000313" key="5">
    <source>
        <dbReference type="EMBL" id="ASN26275.1"/>
    </source>
</evidence>
<dbReference type="OrthoDB" id="8480037at2"/>
<proteinExistence type="inferred from homology"/>
<feature type="domain" description="Thioesterase TesA-like" evidence="4">
    <location>
        <begin position="25"/>
        <end position="243"/>
    </location>
</feature>
<comment type="similarity">
    <text evidence="1">Belongs to the thioesterase family.</text>
</comment>
<organism evidence="5 6">
    <name type="scientific">Streptomyces pluripotens</name>
    <dbReference type="NCBI Taxonomy" id="1355015"/>
    <lineage>
        <taxon>Bacteria</taxon>
        <taxon>Bacillati</taxon>
        <taxon>Actinomycetota</taxon>
        <taxon>Actinomycetes</taxon>
        <taxon>Kitasatosporales</taxon>
        <taxon>Streptomycetaceae</taxon>
        <taxon>Streptomyces</taxon>
    </lineage>
</organism>
<dbReference type="Pfam" id="PF00975">
    <property type="entry name" value="Thioesterase"/>
    <property type="match status" value="1"/>
</dbReference>
<keyword evidence="6" id="KW-1185">Reference proteome</keyword>
<dbReference type="SMART" id="SM00824">
    <property type="entry name" value="PKS_TE"/>
    <property type="match status" value="1"/>
</dbReference>
<sequence>MIAAQQTSIWLRKYRPVEQPRVRLVCFAHAGGGPSAFRTWPASLPSDVEVLVVRYPGRQDRVTEPCLDRMEPMVEAVTEALAPLRDRPLVLFGHSMGAWIAYEVAQRMPVRALLVSAQVPPSRRNSARPGSARRGDGSGELSDEALIEEVKRLGGYDAQLFEDPELRDLVLPSIRADFTLVRNYRAGRQPSLLGCPVRAFYGEDDADTRADDVDAWAEASTGPFTAHRFPGGHFYLADHEAALLRELSSLPEVSCA</sequence>
<dbReference type="SUPFAM" id="SSF53474">
    <property type="entry name" value="alpha/beta-Hydrolases"/>
    <property type="match status" value="1"/>
</dbReference>
<protein>
    <submittedName>
        <fullName evidence="5">Thioesterase</fullName>
    </submittedName>
</protein>
<dbReference type="STRING" id="1355015.LK06_021060"/>
<reference evidence="5 6" key="1">
    <citation type="submission" date="2017-07" db="EMBL/GenBank/DDBJ databases">
        <title>Genome sequence of Streptomyces pluripotens MUSC 137T.</title>
        <authorList>
            <person name="Ser H.-L."/>
            <person name="Lee L.-H."/>
        </authorList>
    </citation>
    <scope>NUCLEOTIDE SEQUENCE [LARGE SCALE GENOMIC DNA]</scope>
    <source>
        <strain evidence="5 6">MUSC 137</strain>
    </source>
</reference>
<evidence type="ECO:0000313" key="6">
    <source>
        <dbReference type="Proteomes" id="UP000031501"/>
    </source>
</evidence>
<dbReference type="GO" id="GO:0008610">
    <property type="term" value="P:lipid biosynthetic process"/>
    <property type="evidence" value="ECO:0007669"/>
    <property type="project" value="TreeGrafter"/>
</dbReference>
<dbReference type="PANTHER" id="PTHR11487">
    <property type="entry name" value="THIOESTERASE"/>
    <property type="match status" value="1"/>
</dbReference>
<dbReference type="InterPro" id="IPR029058">
    <property type="entry name" value="AB_hydrolase_fold"/>
</dbReference>
<dbReference type="InterPro" id="IPR001031">
    <property type="entry name" value="Thioesterase"/>
</dbReference>
<dbReference type="Proteomes" id="UP000031501">
    <property type="component" value="Chromosome"/>
</dbReference>